<dbReference type="Pfam" id="PF10670">
    <property type="entry name" value="DUF4198"/>
    <property type="match status" value="1"/>
</dbReference>
<name>A0A5M8A479_9BURK</name>
<dbReference type="EMBL" id="VWRN01000073">
    <property type="protein sequence ID" value="KAA6115854.1"/>
    <property type="molecule type" value="Genomic_DNA"/>
</dbReference>
<protein>
    <submittedName>
        <fullName evidence="2">DUF4198 domain-containing protein</fullName>
    </submittedName>
</protein>
<dbReference type="InterPro" id="IPR019613">
    <property type="entry name" value="DUF4198"/>
</dbReference>
<gene>
    <name evidence="2" type="ORF">F1599_24930</name>
</gene>
<dbReference type="AlphaFoldDB" id="A0A5M8A479"/>
<evidence type="ECO:0000256" key="1">
    <source>
        <dbReference type="SAM" id="SignalP"/>
    </source>
</evidence>
<proteinExistence type="predicted"/>
<comment type="caution">
    <text evidence="2">The sequence shown here is derived from an EMBL/GenBank/DDBJ whole genome shotgun (WGS) entry which is preliminary data.</text>
</comment>
<evidence type="ECO:0000313" key="2">
    <source>
        <dbReference type="EMBL" id="KAA6115854.1"/>
    </source>
</evidence>
<keyword evidence="1" id="KW-0732">Signal</keyword>
<dbReference type="Proteomes" id="UP000324324">
    <property type="component" value="Unassembled WGS sequence"/>
</dbReference>
<reference evidence="2 3" key="1">
    <citation type="submission" date="2019-09" db="EMBL/GenBank/DDBJ databases">
        <title>Isolation of a novel species in the genus Cupriavidus from patients with sepsis using whole genome sequencing.</title>
        <authorList>
            <person name="Kweon O.J."/>
            <person name="Lee M.-K."/>
        </authorList>
    </citation>
    <scope>NUCLEOTIDE SEQUENCE [LARGE SCALE GENOMIC DNA]</scope>
    <source>
        <strain evidence="2 3">MKL-01</strain>
    </source>
</reference>
<sequence length="246" mass="26477">MKSSASLAFALMAFATAAHSHQIWIEQAPGQNASVRFGEFAENLREVSPGTLDKLGVPSAALLSAKGEQAADGVKTGDGYTLPFQAKRGDAIVAQAPHYPLYPFKRGDQQLTGWYFPAARLVTDLAPQAPKLVLDVVPAGKAGELQVFFRGKPLPKAKLALVTQSGWAKEKQTDEQGKVAFDMPWQGVYVAEVSHQDETPGERLGQAGPERYHRVDYVSTLTYVKPDGLPAVPAIPAPNADKKAKQ</sequence>
<keyword evidence="3" id="KW-1185">Reference proteome</keyword>
<accession>A0A5M8A479</accession>
<feature type="chain" id="PRO_5024316404" evidence="1">
    <location>
        <begin position="21"/>
        <end position="246"/>
    </location>
</feature>
<dbReference type="RefSeq" id="WP_150084858.1">
    <property type="nucleotide sequence ID" value="NZ_VWRN01000073.1"/>
</dbReference>
<organism evidence="2 3">
    <name type="scientific">Cupriavidus cauae</name>
    <dbReference type="NCBI Taxonomy" id="2608999"/>
    <lineage>
        <taxon>Bacteria</taxon>
        <taxon>Pseudomonadati</taxon>
        <taxon>Pseudomonadota</taxon>
        <taxon>Betaproteobacteria</taxon>
        <taxon>Burkholderiales</taxon>
        <taxon>Burkholderiaceae</taxon>
        <taxon>Cupriavidus</taxon>
    </lineage>
</organism>
<evidence type="ECO:0000313" key="3">
    <source>
        <dbReference type="Proteomes" id="UP000324324"/>
    </source>
</evidence>
<feature type="signal peptide" evidence="1">
    <location>
        <begin position="1"/>
        <end position="20"/>
    </location>
</feature>